<keyword evidence="3 4" id="KW-0539">Nucleus</keyword>
<keyword evidence="4" id="KW-0805">Transcription regulation</keyword>
<evidence type="ECO:0000313" key="5">
    <source>
        <dbReference type="EMBL" id="KAK9765760.1"/>
    </source>
</evidence>
<comment type="subcellular location">
    <subcellularLocation>
        <location evidence="1 4">Nucleus</location>
    </subcellularLocation>
</comment>
<comment type="function">
    <text evidence="4">Component of the Mediator complex, a coactivator involved in the regulated transcription of nearly all RNA polymerase II-dependent genes. Mediator functions as a bridge to convey information from gene-specific regulatory proteins to the basal RNA polymerase II transcription machinery. Mediator is recruited to promoters by direct interactions with regulatory proteins and serves as a scaffold for the assembly of a functional pre-initiation complex with RNA polymerase II and the general transcription factors.</text>
</comment>
<keyword evidence="4" id="KW-0010">Activator</keyword>
<evidence type="ECO:0000256" key="2">
    <source>
        <dbReference type="ARBA" id="ARBA00008186"/>
    </source>
</evidence>
<sequence length="143" mass="16059">MEVPDVINNQNLAPDTSESAVRIADLHVIETRIVRLLETAGRTVAILSDDSDLGSEFGDKRQTFEHYVAEYMELLNEIQTGLRRQFHYLASSGIATTNLPYSGSVYGEEKEFYSWVKVVSTLRTEINSLLQSLQVKEATSENS</sequence>
<proteinExistence type="inferred from homology"/>
<gene>
    <name evidence="4" type="primary">MED11</name>
    <name evidence="5" type="ORF">K7432_005666</name>
</gene>
<evidence type="ECO:0000256" key="3">
    <source>
        <dbReference type="ARBA" id="ARBA00023242"/>
    </source>
</evidence>
<keyword evidence="6" id="KW-1185">Reference proteome</keyword>
<reference evidence="5 6" key="1">
    <citation type="submission" date="2023-04" db="EMBL/GenBank/DDBJ databases">
        <title>Genome of Basidiobolus ranarum AG-B5.</title>
        <authorList>
            <person name="Stajich J.E."/>
            <person name="Carter-House D."/>
            <person name="Gryganskyi A."/>
        </authorList>
    </citation>
    <scope>NUCLEOTIDE SEQUENCE [LARGE SCALE GENOMIC DNA]</scope>
    <source>
        <strain evidence="5 6">AG-B5</strain>
    </source>
</reference>
<dbReference type="Pfam" id="PF10280">
    <property type="entry name" value="Med11"/>
    <property type="match status" value="1"/>
</dbReference>
<dbReference type="Gene3D" id="1.10.287.3490">
    <property type="match status" value="1"/>
</dbReference>
<dbReference type="InterPro" id="IPR019404">
    <property type="entry name" value="Mediator_Med11"/>
</dbReference>
<comment type="subunit">
    <text evidence="4">Component of the Mediator complex.</text>
</comment>
<comment type="caution">
    <text evidence="5">The sequence shown here is derived from an EMBL/GenBank/DDBJ whole genome shotgun (WGS) entry which is preliminary data.</text>
</comment>
<dbReference type="EMBL" id="JASJQH010000229">
    <property type="protein sequence ID" value="KAK9765760.1"/>
    <property type="molecule type" value="Genomic_DNA"/>
</dbReference>
<evidence type="ECO:0000313" key="6">
    <source>
        <dbReference type="Proteomes" id="UP001479436"/>
    </source>
</evidence>
<evidence type="ECO:0000256" key="4">
    <source>
        <dbReference type="RuleBase" id="RU364147"/>
    </source>
</evidence>
<evidence type="ECO:0000256" key="1">
    <source>
        <dbReference type="ARBA" id="ARBA00004123"/>
    </source>
</evidence>
<accession>A0ABR2WWC1</accession>
<name>A0ABR2WWC1_9FUNG</name>
<organism evidence="5 6">
    <name type="scientific">Basidiobolus ranarum</name>
    <dbReference type="NCBI Taxonomy" id="34480"/>
    <lineage>
        <taxon>Eukaryota</taxon>
        <taxon>Fungi</taxon>
        <taxon>Fungi incertae sedis</taxon>
        <taxon>Zoopagomycota</taxon>
        <taxon>Entomophthoromycotina</taxon>
        <taxon>Basidiobolomycetes</taxon>
        <taxon>Basidiobolales</taxon>
        <taxon>Basidiobolaceae</taxon>
        <taxon>Basidiobolus</taxon>
    </lineage>
</organism>
<dbReference type="PANTHER" id="PTHR22890">
    <property type="entry name" value="MEDIATOR OF RNA POLYMERASE II TRANSCRIPTION SUBUNIT 11"/>
    <property type="match status" value="1"/>
</dbReference>
<protein>
    <recommendedName>
        <fullName evidence="4">Mediator of RNA polymerase II transcription subunit 11</fullName>
    </recommendedName>
    <alternativeName>
        <fullName evidence="4">Mediator complex subunit 11</fullName>
    </alternativeName>
</protein>
<keyword evidence="4" id="KW-0804">Transcription</keyword>
<comment type="similarity">
    <text evidence="2 4">Belongs to the Mediator complex subunit 11 family.</text>
</comment>
<dbReference type="Proteomes" id="UP001479436">
    <property type="component" value="Unassembled WGS sequence"/>
</dbReference>